<sequence length="306" mass="33196">WVTHSTTEGVNIVMHGLEWDAGDELVVCDLEHAALMSPARVLAQRKGVNVSVAAVSPKASQDDILEIIDRELRPGVKLVALSHIQYTCGLKMPIKEITNLAHQRGIPVLVDGAQSVGQIEVNVKDLGCDFYAMSGQKWLMGPTGTGALYVARSSMELLEPHFTTYALEAERPSERLPLARFSLASQNGALVAGLIEAVSIAKRIGLGQIETRSESLSDLLRERISHVDGCEVLGPIAGPSTCGLVTLRVGDWDPSDLVEELEQQFGIAARAVHNPDGIRFSTHFFNTEDEVERVAATLVEVASRHF</sequence>
<dbReference type="Gene3D" id="3.90.1150.10">
    <property type="entry name" value="Aspartate Aminotransferase, domain 1"/>
    <property type="match status" value="1"/>
</dbReference>
<evidence type="ECO:0000256" key="3">
    <source>
        <dbReference type="ARBA" id="ARBA00022898"/>
    </source>
</evidence>
<reference evidence="6" key="1">
    <citation type="submission" date="2018-05" db="EMBL/GenBank/DDBJ databases">
        <authorList>
            <person name="Lanie J.A."/>
            <person name="Ng W.-L."/>
            <person name="Kazmierczak K.M."/>
            <person name="Andrzejewski T.M."/>
            <person name="Davidsen T.M."/>
            <person name="Wayne K.J."/>
            <person name="Tettelin H."/>
            <person name="Glass J.I."/>
            <person name="Rusch D."/>
            <person name="Podicherti R."/>
            <person name="Tsui H.-C.T."/>
            <person name="Winkler M.E."/>
        </authorList>
    </citation>
    <scope>NUCLEOTIDE SEQUENCE</scope>
</reference>
<evidence type="ECO:0000256" key="2">
    <source>
        <dbReference type="ARBA" id="ARBA00010447"/>
    </source>
</evidence>
<proteinExistence type="inferred from homology"/>
<gene>
    <name evidence="6" type="ORF">METZ01_LOCUS319109</name>
</gene>
<dbReference type="InterPro" id="IPR020578">
    <property type="entry name" value="Aminotrans_V_PyrdxlP_BS"/>
</dbReference>
<dbReference type="PANTHER" id="PTHR43586">
    <property type="entry name" value="CYSTEINE DESULFURASE"/>
    <property type="match status" value="1"/>
</dbReference>
<dbReference type="PANTHER" id="PTHR43586:SF8">
    <property type="entry name" value="CYSTEINE DESULFURASE 1, CHLOROPLASTIC"/>
    <property type="match status" value="1"/>
</dbReference>
<dbReference type="Gene3D" id="3.40.640.10">
    <property type="entry name" value="Type I PLP-dependent aspartate aminotransferase-like (Major domain)"/>
    <property type="match status" value="1"/>
</dbReference>
<evidence type="ECO:0000259" key="5">
    <source>
        <dbReference type="Pfam" id="PF00266"/>
    </source>
</evidence>
<dbReference type="Pfam" id="PF00266">
    <property type="entry name" value="Aminotran_5"/>
    <property type="match status" value="1"/>
</dbReference>
<dbReference type="InterPro" id="IPR015424">
    <property type="entry name" value="PyrdxlP-dep_Trfase"/>
</dbReference>
<name>A0A382P0Y5_9ZZZZ</name>
<dbReference type="AlphaFoldDB" id="A0A382P0Y5"/>
<evidence type="ECO:0000313" key="6">
    <source>
        <dbReference type="EMBL" id="SVC66255.1"/>
    </source>
</evidence>
<accession>A0A382P0Y5</accession>
<feature type="non-terminal residue" evidence="6">
    <location>
        <position position="1"/>
    </location>
</feature>
<protein>
    <recommendedName>
        <fullName evidence="5">Aminotransferase class V domain-containing protein</fullName>
    </recommendedName>
</protein>
<evidence type="ECO:0000256" key="4">
    <source>
        <dbReference type="ARBA" id="ARBA00050776"/>
    </source>
</evidence>
<dbReference type="InterPro" id="IPR015421">
    <property type="entry name" value="PyrdxlP-dep_Trfase_major"/>
</dbReference>
<dbReference type="EMBL" id="UINC01103687">
    <property type="protein sequence ID" value="SVC66255.1"/>
    <property type="molecule type" value="Genomic_DNA"/>
</dbReference>
<comment type="catalytic activity">
    <reaction evidence="4">
        <text>(sulfur carrier)-H + L-cysteine = (sulfur carrier)-SH + L-alanine</text>
        <dbReference type="Rhea" id="RHEA:43892"/>
        <dbReference type="Rhea" id="RHEA-COMP:14737"/>
        <dbReference type="Rhea" id="RHEA-COMP:14739"/>
        <dbReference type="ChEBI" id="CHEBI:29917"/>
        <dbReference type="ChEBI" id="CHEBI:35235"/>
        <dbReference type="ChEBI" id="CHEBI:57972"/>
        <dbReference type="ChEBI" id="CHEBI:64428"/>
        <dbReference type="EC" id="2.8.1.7"/>
    </reaction>
</comment>
<dbReference type="InterPro" id="IPR000192">
    <property type="entry name" value="Aminotrans_V_dom"/>
</dbReference>
<feature type="domain" description="Aminotransferase class V" evidence="5">
    <location>
        <begin position="3"/>
        <end position="294"/>
    </location>
</feature>
<keyword evidence="3" id="KW-0663">Pyridoxal phosphate</keyword>
<evidence type="ECO:0000256" key="1">
    <source>
        <dbReference type="ARBA" id="ARBA00001933"/>
    </source>
</evidence>
<organism evidence="6">
    <name type="scientific">marine metagenome</name>
    <dbReference type="NCBI Taxonomy" id="408172"/>
    <lineage>
        <taxon>unclassified sequences</taxon>
        <taxon>metagenomes</taxon>
        <taxon>ecological metagenomes</taxon>
    </lineage>
</organism>
<comment type="similarity">
    <text evidence="2">Belongs to the class-V pyridoxal-phosphate-dependent aminotransferase family. Csd subfamily.</text>
</comment>
<dbReference type="SUPFAM" id="SSF53383">
    <property type="entry name" value="PLP-dependent transferases"/>
    <property type="match status" value="1"/>
</dbReference>
<comment type="cofactor">
    <cofactor evidence="1">
        <name>pyridoxal 5'-phosphate</name>
        <dbReference type="ChEBI" id="CHEBI:597326"/>
    </cofactor>
</comment>
<dbReference type="PROSITE" id="PS00595">
    <property type="entry name" value="AA_TRANSFER_CLASS_5"/>
    <property type="match status" value="1"/>
</dbReference>
<dbReference type="GO" id="GO:0031071">
    <property type="term" value="F:cysteine desulfurase activity"/>
    <property type="evidence" value="ECO:0007669"/>
    <property type="project" value="UniProtKB-EC"/>
</dbReference>
<dbReference type="InterPro" id="IPR015422">
    <property type="entry name" value="PyrdxlP-dep_Trfase_small"/>
</dbReference>